<organism evidence="10 11">
    <name type="scientific">Delftia acidovorans (strain DSM 14801 / SPH-1)</name>
    <dbReference type="NCBI Taxonomy" id="398578"/>
    <lineage>
        <taxon>Bacteria</taxon>
        <taxon>Pseudomonadati</taxon>
        <taxon>Pseudomonadota</taxon>
        <taxon>Betaproteobacteria</taxon>
        <taxon>Burkholderiales</taxon>
        <taxon>Comamonadaceae</taxon>
        <taxon>Delftia</taxon>
    </lineage>
</organism>
<protein>
    <recommendedName>
        <fullName evidence="3">peptidylprolyl isomerase</fullName>
        <ecNumber evidence="3">5.2.1.8</ecNumber>
    </recommendedName>
</protein>
<sequence>MDMTMQFPLSRHTLRQGFLSLALCTPVLALAAQPAAGQPAAVLASGAGVSVTVDDLQADAQRIPPEVRAGLLARPQNVSQIADNLLVRRVMAQKAQAQGLGNNAVAQAALNVARDKILSDAWLAKIDADNTPSAAAAEGQARNIYKAHPERFAVEEQVHVRHILIAGTDDAARAQAEKLVAELRGGADFAALAKERSADKGSAARGGDLGFFGKDKMVPEFEQAAFALKKNEISGAVQSKFGFHVLQLLDRKPAGQQSFSEVREALVKEVIEQAQAEGRVAAANAIRKEFKVDEAAVQAYSQSQAAQPKAQ</sequence>
<dbReference type="GO" id="GO:0003755">
    <property type="term" value="F:peptidyl-prolyl cis-trans isomerase activity"/>
    <property type="evidence" value="ECO:0007669"/>
    <property type="project" value="UniProtKB-KW"/>
</dbReference>
<evidence type="ECO:0000256" key="3">
    <source>
        <dbReference type="ARBA" id="ARBA00013194"/>
    </source>
</evidence>
<evidence type="ECO:0000256" key="8">
    <source>
        <dbReference type="SAM" id="SignalP"/>
    </source>
</evidence>
<comment type="catalytic activity">
    <reaction evidence="1">
        <text>[protein]-peptidylproline (omega=180) = [protein]-peptidylproline (omega=0)</text>
        <dbReference type="Rhea" id="RHEA:16237"/>
        <dbReference type="Rhea" id="RHEA-COMP:10747"/>
        <dbReference type="Rhea" id="RHEA-COMP:10748"/>
        <dbReference type="ChEBI" id="CHEBI:83833"/>
        <dbReference type="ChEBI" id="CHEBI:83834"/>
        <dbReference type="EC" id="5.2.1.8"/>
    </reaction>
</comment>
<evidence type="ECO:0000313" key="11">
    <source>
        <dbReference type="Proteomes" id="UP000000784"/>
    </source>
</evidence>
<dbReference type="InterPro" id="IPR000297">
    <property type="entry name" value="PPIase_PpiC"/>
</dbReference>
<feature type="chain" id="PRO_5007909807" description="peptidylprolyl isomerase" evidence="8">
    <location>
        <begin position="32"/>
        <end position="311"/>
    </location>
</feature>
<dbReference type="SUPFAM" id="SSF109998">
    <property type="entry name" value="Triger factor/SurA peptide-binding domain-like"/>
    <property type="match status" value="1"/>
</dbReference>
<feature type="signal peptide" evidence="8">
    <location>
        <begin position="1"/>
        <end position="31"/>
    </location>
</feature>
<evidence type="ECO:0000256" key="2">
    <source>
        <dbReference type="ARBA" id="ARBA00007656"/>
    </source>
</evidence>
<dbReference type="KEGG" id="dac:Daci_1312"/>
<dbReference type="PROSITE" id="PS01096">
    <property type="entry name" value="PPIC_PPIASE_1"/>
    <property type="match status" value="1"/>
</dbReference>
<dbReference type="eggNOG" id="COG0760">
    <property type="taxonomic scope" value="Bacteria"/>
</dbReference>
<keyword evidence="6 7" id="KW-0413">Isomerase</keyword>
<accession>A9BY21</accession>
<dbReference type="InterPro" id="IPR023058">
    <property type="entry name" value="PPIase_PpiC_CS"/>
</dbReference>
<dbReference type="HOGENOM" id="CLU_034646_1_2_4"/>
<dbReference type="PROSITE" id="PS50198">
    <property type="entry name" value="PPIC_PPIASE_2"/>
    <property type="match status" value="1"/>
</dbReference>
<dbReference type="InterPro" id="IPR027304">
    <property type="entry name" value="Trigger_fact/SurA_dom_sf"/>
</dbReference>
<dbReference type="EC" id="5.2.1.8" evidence="3"/>
<evidence type="ECO:0000256" key="7">
    <source>
        <dbReference type="PROSITE-ProRule" id="PRU00278"/>
    </source>
</evidence>
<feature type="domain" description="PpiC" evidence="9">
    <location>
        <begin position="155"/>
        <end position="250"/>
    </location>
</feature>
<dbReference type="AlphaFoldDB" id="A9BY21"/>
<proteinExistence type="inferred from homology"/>
<keyword evidence="5 7" id="KW-0697">Rotamase</keyword>
<dbReference type="EMBL" id="CP000884">
    <property type="protein sequence ID" value="ABX33956.1"/>
    <property type="molecule type" value="Genomic_DNA"/>
</dbReference>
<dbReference type="SUPFAM" id="SSF54534">
    <property type="entry name" value="FKBP-like"/>
    <property type="match status" value="1"/>
</dbReference>
<dbReference type="Proteomes" id="UP000000784">
    <property type="component" value="Chromosome"/>
</dbReference>
<dbReference type="STRING" id="398578.Daci_1312"/>
<comment type="similarity">
    <text evidence="2">Belongs to the PpiC/parvulin rotamase family.</text>
</comment>
<dbReference type="PANTHER" id="PTHR47245:SF1">
    <property type="entry name" value="FOLDASE PROTEIN PRSA"/>
    <property type="match status" value="1"/>
</dbReference>
<reference evidence="11" key="2">
    <citation type="submission" date="2007-11" db="EMBL/GenBank/DDBJ databases">
        <title>Complete sequence of Delftia acidovorans DSM 14801 / SPH-1.</title>
        <authorList>
            <person name="Copeland A."/>
            <person name="Lucas S."/>
            <person name="Lapidus A."/>
            <person name="Barry K."/>
            <person name="Glavina del Rio T."/>
            <person name="Dalin E."/>
            <person name="Tice H."/>
            <person name="Pitluck S."/>
            <person name="Lowry S."/>
            <person name="Clum A."/>
            <person name="Schmutz J."/>
            <person name="Larimer F."/>
            <person name="Land M."/>
            <person name="Hauser L."/>
            <person name="Kyrpides N."/>
            <person name="Kim E."/>
            <person name="Schleheck D."/>
            <person name="Richardson P."/>
        </authorList>
    </citation>
    <scope>NUCLEOTIDE SEQUENCE [LARGE SCALE GENOMIC DNA]</scope>
    <source>
        <strain evidence="11">DSM 14801 / SPH-1</strain>
    </source>
</reference>
<evidence type="ECO:0000259" key="9">
    <source>
        <dbReference type="PROSITE" id="PS50198"/>
    </source>
</evidence>
<gene>
    <name evidence="10" type="ordered locus">Daci_1312</name>
</gene>
<evidence type="ECO:0000313" key="10">
    <source>
        <dbReference type="EMBL" id="ABX33956.1"/>
    </source>
</evidence>
<keyword evidence="11" id="KW-1185">Reference proteome</keyword>
<dbReference type="Pfam" id="PF13616">
    <property type="entry name" value="Rotamase_3"/>
    <property type="match status" value="1"/>
</dbReference>
<evidence type="ECO:0000256" key="4">
    <source>
        <dbReference type="ARBA" id="ARBA00022729"/>
    </source>
</evidence>
<dbReference type="InterPro" id="IPR046357">
    <property type="entry name" value="PPIase_dom_sf"/>
</dbReference>
<name>A9BY21_DELAS</name>
<dbReference type="InterPro" id="IPR050245">
    <property type="entry name" value="PrsA_foldase"/>
</dbReference>
<evidence type="ECO:0000256" key="6">
    <source>
        <dbReference type="ARBA" id="ARBA00023235"/>
    </source>
</evidence>
<reference evidence="10 11" key="1">
    <citation type="journal article" date="2004" name="Appl. Environ. Microbiol.">
        <title>Mineralization of individual congeners of linear alkylbenzenesulfonate by defined pairs of heterotrophic bacteria.</title>
        <authorList>
            <person name="Schleheck D."/>
            <person name="Knepper T.P."/>
            <person name="Fischer K."/>
            <person name="Cook A.M."/>
        </authorList>
    </citation>
    <scope>NUCLEOTIDE SEQUENCE [LARGE SCALE GENOMIC DNA]</scope>
    <source>
        <strain evidence="11">DSM 14801 / SPH-1</strain>
    </source>
</reference>
<dbReference type="Gene3D" id="3.10.50.40">
    <property type="match status" value="1"/>
</dbReference>
<evidence type="ECO:0000256" key="1">
    <source>
        <dbReference type="ARBA" id="ARBA00000971"/>
    </source>
</evidence>
<keyword evidence="4 8" id="KW-0732">Signal</keyword>
<evidence type="ECO:0000256" key="5">
    <source>
        <dbReference type="ARBA" id="ARBA00023110"/>
    </source>
</evidence>
<dbReference type="PANTHER" id="PTHR47245">
    <property type="entry name" value="PEPTIDYLPROLYL ISOMERASE"/>
    <property type="match status" value="1"/>
</dbReference>